<reference evidence="3" key="1">
    <citation type="submission" date="2016-06" db="EMBL/GenBank/DDBJ databases">
        <title>Draft Genome sequence of the fungus Inonotus baumii.</title>
        <authorList>
            <person name="Zhu H."/>
            <person name="Lin W."/>
        </authorList>
    </citation>
    <scope>NUCLEOTIDE SEQUENCE</scope>
    <source>
        <strain evidence="3">821</strain>
    </source>
</reference>
<accession>A0A9Q5HVN3</accession>
<feature type="region of interest" description="Disordered" evidence="1">
    <location>
        <begin position="153"/>
        <end position="186"/>
    </location>
</feature>
<dbReference type="AlphaFoldDB" id="A0A9Q5HVN3"/>
<evidence type="ECO:0000313" key="4">
    <source>
        <dbReference type="Proteomes" id="UP000757232"/>
    </source>
</evidence>
<gene>
    <name evidence="3" type="ORF">A7U60_g6311</name>
</gene>
<sequence length="367" mass="38580">MFKLTAALVFAVACASQVIAHGAPPSGAAILQRREHNVLVGRALQRRCGATLAKRKAERMRKRAYNGLSQFKRDANDSLCILTPEVTQGPYHILGELVRQNITQSQQGVPMELDVDFIDIDTCEPVSNVWVDGWSCNATGVYSGYEAASAAANSGGTGAGGASSSASGFPSGTAGGQTSTASGAYSGADSSDSSIAIDAPGDSDNFLRGVWQADESGHLTMYSIVPGWYSGRSAHFHIKVYTEGNGSIADNATFIAGSAVHTGQFFFADSFMEQVGNLTPYNTNTVERLTNDDDAWFAYENAEGYTAEMDIAVTDEGDIMAGVIGSITVGLNLTYSSVELANYWWAGDSELSSLAAASETASASFAV</sequence>
<organism evidence="3 4">
    <name type="scientific">Sanghuangporus baumii</name>
    <name type="common">Phellinus baumii</name>
    <dbReference type="NCBI Taxonomy" id="108892"/>
    <lineage>
        <taxon>Eukaryota</taxon>
        <taxon>Fungi</taxon>
        <taxon>Dikarya</taxon>
        <taxon>Basidiomycota</taxon>
        <taxon>Agaricomycotina</taxon>
        <taxon>Agaricomycetes</taxon>
        <taxon>Hymenochaetales</taxon>
        <taxon>Hymenochaetaceae</taxon>
        <taxon>Sanghuangporus</taxon>
    </lineage>
</organism>
<feature type="chain" id="PRO_5040146132" evidence="2">
    <location>
        <begin position="23"/>
        <end position="367"/>
    </location>
</feature>
<keyword evidence="4" id="KW-1185">Reference proteome</keyword>
<keyword evidence="3" id="KW-0223">Dioxygenase</keyword>
<dbReference type="GO" id="GO:0005506">
    <property type="term" value="F:iron ion binding"/>
    <property type="evidence" value="ECO:0007669"/>
    <property type="project" value="InterPro"/>
</dbReference>
<dbReference type="PANTHER" id="PTHR34315">
    <property type="match status" value="1"/>
</dbReference>
<proteinExistence type="predicted"/>
<feature type="signal peptide" evidence="2">
    <location>
        <begin position="1"/>
        <end position="22"/>
    </location>
</feature>
<evidence type="ECO:0000313" key="3">
    <source>
        <dbReference type="EMBL" id="OCB86632.1"/>
    </source>
</evidence>
<evidence type="ECO:0000256" key="1">
    <source>
        <dbReference type="SAM" id="MobiDB-lite"/>
    </source>
</evidence>
<name>A0A9Q5HVN3_SANBA</name>
<dbReference type="Gene3D" id="2.60.130.10">
    <property type="entry name" value="Aromatic compound dioxygenase"/>
    <property type="match status" value="2"/>
</dbReference>
<feature type="compositionally biased region" description="Low complexity" evidence="1">
    <location>
        <begin position="162"/>
        <end position="186"/>
    </location>
</feature>
<comment type="caution">
    <text evidence="3">The sequence shown here is derived from an EMBL/GenBank/DDBJ whole genome shotgun (WGS) entry which is preliminary data.</text>
</comment>
<dbReference type="Proteomes" id="UP000757232">
    <property type="component" value="Unassembled WGS sequence"/>
</dbReference>
<dbReference type="EMBL" id="LNZH02000200">
    <property type="protein sequence ID" value="OCB86632.1"/>
    <property type="molecule type" value="Genomic_DNA"/>
</dbReference>
<dbReference type="SUPFAM" id="SSF49482">
    <property type="entry name" value="Aromatic compound dioxygenase"/>
    <property type="match status" value="2"/>
</dbReference>
<keyword evidence="2" id="KW-0732">Signal</keyword>
<dbReference type="GO" id="GO:0016702">
    <property type="term" value="F:oxidoreductase activity, acting on single donors with incorporation of molecular oxygen, incorporation of two atoms of oxygen"/>
    <property type="evidence" value="ECO:0007669"/>
    <property type="project" value="InterPro"/>
</dbReference>
<evidence type="ECO:0000256" key="2">
    <source>
        <dbReference type="SAM" id="SignalP"/>
    </source>
</evidence>
<dbReference type="OrthoDB" id="121380at2759"/>
<protein>
    <submittedName>
        <fullName evidence="3">Aromatic compound dioxygenase</fullName>
    </submittedName>
</protein>
<dbReference type="PANTHER" id="PTHR34315:SF1">
    <property type="entry name" value="INTRADIOL RING-CLEAVAGE DIOXYGENASES DOMAIN-CONTAINING PROTEIN-RELATED"/>
    <property type="match status" value="1"/>
</dbReference>
<dbReference type="InterPro" id="IPR015889">
    <property type="entry name" value="Intradiol_dOase_core"/>
</dbReference>
<keyword evidence="3" id="KW-0560">Oxidoreductase</keyword>